<proteinExistence type="predicted"/>
<reference evidence="1" key="2">
    <citation type="journal article" date="2022" name="New Phytol.">
        <title>Evolutionary transition to the ectomycorrhizal habit in the genomes of a hyperdiverse lineage of mushroom-forming fungi.</title>
        <authorList>
            <person name="Looney B."/>
            <person name="Miyauchi S."/>
            <person name="Morin E."/>
            <person name="Drula E."/>
            <person name="Courty P.E."/>
            <person name="Kohler A."/>
            <person name="Kuo A."/>
            <person name="LaButti K."/>
            <person name="Pangilinan J."/>
            <person name="Lipzen A."/>
            <person name="Riley R."/>
            <person name="Andreopoulos W."/>
            <person name="He G."/>
            <person name="Johnson J."/>
            <person name="Nolan M."/>
            <person name="Tritt A."/>
            <person name="Barry K.W."/>
            <person name="Grigoriev I.V."/>
            <person name="Nagy L.G."/>
            <person name="Hibbett D."/>
            <person name="Henrissat B."/>
            <person name="Matheny P.B."/>
            <person name="Labbe J."/>
            <person name="Martin F.M."/>
        </authorList>
    </citation>
    <scope>NUCLEOTIDE SEQUENCE</scope>
    <source>
        <strain evidence="1">HHB10654</strain>
    </source>
</reference>
<protein>
    <submittedName>
        <fullName evidence="1">Uncharacterized protein</fullName>
    </submittedName>
</protein>
<reference evidence="1" key="1">
    <citation type="submission" date="2021-03" db="EMBL/GenBank/DDBJ databases">
        <authorList>
            <consortium name="DOE Joint Genome Institute"/>
            <person name="Ahrendt S."/>
            <person name="Looney B.P."/>
            <person name="Miyauchi S."/>
            <person name="Morin E."/>
            <person name="Drula E."/>
            <person name="Courty P.E."/>
            <person name="Chicoki N."/>
            <person name="Fauchery L."/>
            <person name="Kohler A."/>
            <person name="Kuo A."/>
            <person name="Labutti K."/>
            <person name="Pangilinan J."/>
            <person name="Lipzen A."/>
            <person name="Riley R."/>
            <person name="Andreopoulos W."/>
            <person name="He G."/>
            <person name="Johnson J."/>
            <person name="Barry K.W."/>
            <person name="Grigoriev I.V."/>
            <person name="Nagy L."/>
            <person name="Hibbett D."/>
            <person name="Henrissat B."/>
            <person name="Matheny P.B."/>
            <person name="Labbe J."/>
            <person name="Martin F."/>
        </authorList>
    </citation>
    <scope>NUCLEOTIDE SEQUENCE</scope>
    <source>
        <strain evidence="1">HHB10654</strain>
    </source>
</reference>
<sequence length="142" mass="15620">GADIATLDKIRLRHMLTLTQDRLARAACLQPTAPDCSTAWRSALPAQASVKERLATAKHLLTDRNGVVIPESVKAFAQSADGMKFVVDKSPSMRIEGNKAAHPPTLPPREMYEQVVERNSLPKSSWRRGWNAMISLIYAPAS</sequence>
<comment type="caution">
    <text evidence="1">The sequence shown here is derived from an EMBL/GenBank/DDBJ whole genome shotgun (WGS) entry which is preliminary data.</text>
</comment>
<name>A0ACB8SMR1_9AGAM</name>
<feature type="non-terminal residue" evidence="1">
    <location>
        <position position="1"/>
    </location>
</feature>
<organism evidence="1 2">
    <name type="scientific">Artomyces pyxidatus</name>
    <dbReference type="NCBI Taxonomy" id="48021"/>
    <lineage>
        <taxon>Eukaryota</taxon>
        <taxon>Fungi</taxon>
        <taxon>Dikarya</taxon>
        <taxon>Basidiomycota</taxon>
        <taxon>Agaricomycotina</taxon>
        <taxon>Agaricomycetes</taxon>
        <taxon>Russulales</taxon>
        <taxon>Auriscalpiaceae</taxon>
        <taxon>Artomyces</taxon>
    </lineage>
</organism>
<dbReference type="Proteomes" id="UP000814140">
    <property type="component" value="Unassembled WGS sequence"/>
</dbReference>
<dbReference type="EMBL" id="MU277248">
    <property type="protein sequence ID" value="KAI0057385.1"/>
    <property type="molecule type" value="Genomic_DNA"/>
</dbReference>
<accession>A0ACB8SMR1</accession>
<evidence type="ECO:0000313" key="2">
    <source>
        <dbReference type="Proteomes" id="UP000814140"/>
    </source>
</evidence>
<gene>
    <name evidence="1" type="ORF">BV25DRAFT_1812472</name>
</gene>
<keyword evidence="2" id="KW-1185">Reference proteome</keyword>
<evidence type="ECO:0000313" key="1">
    <source>
        <dbReference type="EMBL" id="KAI0057385.1"/>
    </source>
</evidence>